<protein>
    <submittedName>
        <fullName evidence="1">Uncharacterized protein</fullName>
    </submittedName>
</protein>
<accession>A0A0D2M047</accession>
<evidence type="ECO:0000313" key="2">
    <source>
        <dbReference type="Proteomes" id="UP000054270"/>
    </source>
</evidence>
<sequence>MLRAVDYKDSAPMYGYRGQWYITITTQAEKAVEWIAGNKENIKGRSVVMAQGWMGQSECLILSTEI</sequence>
<dbReference type="EMBL" id="KN817618">
    <property type="protein sequence ID" value="KJA16583.1"/>
    <property type="molecule type" value="Genomic_DNA"/>
</dbReference>
<gene>
    <name evidence="1" type="ORF">HYPSUDRAFT_47193</name>
</gene>
<dbReference type="Proteomes" id="UP000054270">
    <property type="component" value="Unassembled WGS sequence"/>
</dbReference>
<reference evidence="2" key="1">
    <citation type="submission" date="2014-04" db="EMBL/GenBank/DDBJ databases">
        <title>Evolutionary Origins and Diversification of the Mycorrhizal Mutualists.</title>
        <authorList>
            <consortium name="DOE Joint Genome Institute"/>
            <consortium name="Mycorrhizal Genomics Consortium"/>
            <person name="Kohler A."/>
            <person name="Kuo A."/>
            <person name="Nagy L.G."/>
            <person name="Floudas D."/>
            <person name="Copeland A."/>
            <person name="Barry K.W."/>
            <person name="Cichocki N."/>
            <person name="Veneault-Fourrey C."/>
            <person name="LaButti K."/>
            <person name="Lindquist E.A."/>
            <person name="Lipzen A."/>
            <person name="Lundell T."/>
            <person name="Morin E."/>
            <person name="Murat C."/>
            <person name="Riley R."/>
            <person name="Ohm R."/>
            <person name="Sun H."/>
            <person name="Tunlid A."/>
            <person name="Henrissat B."/>
            <person name="Grigoriev I.V."/>
            <person name="Hibbett D.S."/>
            <person name="Martin F."/>
        </authorList>
    </citation>
    <scope>NUCLEOTIDE SEQUENCE [LARGE SCALE GENOMIC DNA]</scope>
    <source>
        <strain evidence="2">FD-334 SS-4</strain>
    </source>
</reference>
<keyword evidence="2" id="KW-1185">Reference proteome</keyword>
<proteinExistence type="predicted"/>
<organism evidence="1 2">
    <name type="scientific">Hypholoma sublateritium (strain FD-334 SS-4)</name>
    <dbReference type="NCBI Taxonomy" id="945553"/>
    <lineage>
        <taxon>Eukaryota</taxon>
        <taxon>Fungi</taxon>
        <taxon>Dikarya</taxon>
        <taxon>Basidiomycota</taxon>
        <taxon>Agaricomycotina</taxon>
        <taxon>Agaricomycetes</taxon>
        <taxon>Agaricomycetidae</taxon>
        <taxon>Agaricales</taxon>
        <taxon>Agaricineae</taxon>
        <taxon>Strophariaceae</taxon>
        <taxon>Hypholoma</taxon>
    </lineage>
</organism>
<dbReference type="AlphaFoldDB" id="A0A0D2M047"/>
<name>A0A0D2M047_HYPSF</name>
<evidence type="ECO:0000313" key="1">
    <source>
        <dbReference type="EMBL" id="KJA16583.1"/>
    </source>
</evidence>